<accession>A0AAU7K2Y9</accession>
<sequence>MPTIILKTLINAPIGHCFDLSRNIDLHLQSMKSSNEKAIAGKISGLIGLGESVTWRAIHFGMLFKMTTRISKLEYPTFFIDEMITGPFKKLHHQHRFKITGLQTEMTDIFEFQAPFWIFGQLAEKIFLKNYMLKLIEKRNKAIKCQAES</sequence>
<organism evidence="1">
    <name type="scientific">Pedobacter sp. KACC 23697</name>
    <dbReference type="NCBI Taxonomy" id="3149230"/>
    <lineage>
        <taxon>Bacteria</taxon>
        <taxon>Pseudomonadati</taxon>
        <taxon>Bacteroidota</taxon>
        <taxon>Sphingobacteriia</taxon>
        <taxon>Sphingobacteriales</taxon>
        <taxon>Sphingobacteriaceae</taxon>
        <taxon>Pedobacter</taxon>
    </lineage>
</organism>
<dbReference type="SUPFAM" id="SSF55961">
    <property type="entry name" value="Bet v1-like"/>
    <property type="match status" value="1"/>
</dbReference>
<name>A0AAU7K2Y9_9SPHI</name>
<dbReference type="AlphaFoldDB" id="A0AAU7K2Y9"/>
<evidence type="ECO:0000313" key="1">
    <source>
        <dbReference type="EMBL" id="XBO46965.1"/>
    </source>
</evidence>
<protein>
    <submittedName>
        <fullName evidence="1">SRPBCC family protein</fullName>
    </submittedName>
</protein>
<proteinExistence type="predicted"/>
<dbReference type="RefSeq" id="WP_406824439.1">
    <property type="nucleotide sequence ID" value="NZ_CP157485.1"/>
</dbReference>
<reference evidence="1" key="1">
    <citation type="submission" date="2024-05" db="EMBL/GenBank/DDBJ databases">
        <authorList>
            <person name="Kim S."/>
            <person name="Heo J."/>
            <person name="Choi H."/>
            <person name="Choi Y."/>
            <person name="Kwon S.-W."/>
            <person name="Kim Y."/>
        </authorList>
    </citation>
    <scope>NUCLEOTIDE SEQUENCE</scope>
    <source>
        <strain evidence="1">KACC 23697</strain>
    </source>
</reference>
<dbReference type="Gene3D" id="3.30.530.20">
    <property type="match status" value="1"/>
</dbReference>
<dbReference type="EMBL" id="CP157485">
    <property type="protein sequence ID" value="XBO46965.1"/>
    <property type="molecule type" value="Genomic_DNA"/>
</dbReference>
<dbReference type="InterPro" id="IPR023393">
    <property type="entry name" value="START-like_dom_sf"/>
</dbReference>
<dbReference type="CDD" id="cd07820">
    <property type="entry name" value="SRPBCC_3"/>
    <property type="match status" value="1"/>
</dbReference>
<gene>
    <name evidence="1" type="ORF">ABEG20_16900</name>
</gene>